<gene>
    <name evidence="3" type="ORF">DNU06_12795</name>
</gene>
<organism evidence="3 4">
    <name type="scientific">Putridiphycobacter roseus</name>
    <dbReference type="NCBI Taxonomy" id="2219161"/>
    <lineage>
        <taxon>Bacteria</taxon>
        <taxon>Pseudomonadati</taxon>
        <taxon>Bacteroidota</taxon>
        <taxon>Flavobacteriia</taxon>
        <taxon>Flavobacteriales</taxon>
        <taxon>Crocinitomicaceae</taxon>
        <taxon>Putridiphycobacter</taxon>
    </lineage>
</organism>
<feature type="transmembrane region" description="Helical" evidence="1">
    <location>
        <begin position="6"/>
        <end position="27"/>
    </location>
</feature>
<keyword evidence="1" id="KW-0812">Transmembrane</keyword>
<dbReference type="PANTHER" id="PTHR42208">
    <property type="entry name" value="HEAVY METAL TRANSPORTER-RELATED"/>
    <property type="match status" value="1"/>
</dbReference>
<dbReference type="Pfam" id="PF13386">
    <property type="entry name" value="DsbD_2"/>
    <property type="match status" value="1"/>
</dbReference>
<dbReference type="EMBL" id="QKSB01000008">
    <property type="protein sequence ID" value="PZE16422.1"/>
    <property type="molecule type" value="Genomic_DNA"/>
</dbReference>
<feature type="transmembrane region" description="Helical" evidence="1">
    <location>
        <begin position="123"/>
        <end position="149"/>
    </location>
</feature>
<feature type="transmembrane region" description="Helical" evidence="1">
    <location>
        <begin position="155"/>
        <end position="175"/>
    </location>
</feature>
<feature type="transmembrane region" description="Helical" evidence="1">
    <location>
        <begin position="187"/>
        <end position="208"/>
    </location>
</feature>
<proteinExistence type="predicted"/>
<comment type="caution">
    <text evidence="3">The sequence shown here is derived from an EMBL/GenBank/DDBJ whole genome shotgun (WGS) entry which is preliminary data.</text>
</comment>
<evidence type="ECO:0000256" key="1">
    <source>
        <dbReference type="SAM" id="Phobius"/>
    </source>
</evidence>
<sequence length="231" mass="25690">MLLSAFILGLAGSVHCIGMCGPIALMIPTGKHNNKLAGILFYSFGKLLTYLIIGSLFGLIVNSIRQFNFQSILSIISGILLILFAVLPQLLKKLEQKGYVLFSGLLKFKSKLTRALDKNKLEFSFYIGFLNGFIPCAMVYSAAVAAFAQNSFMESVGFMLFFGLGTIPLMILFYFTAQKVKSKLMKYTNIFQTLALLGVGLFLIWRGYAHYNEVIPALREGAIYKLCLPFQ</sequence>
<evidence type="ECO:0000313" key="3">
    <source>
        <dbReference type="EMBL" id="PZE16422.1"/>
    </source>
</evidence>
<feature type="transmembrane region" description="Helical" evidence="1">
    <location>
        <begin position="39"/>
        <end position="61"/>
    </location>
</feature>
<dbReference type="PANTHER" id="PTHR42208:SF1">
    <property type="entry name" value="HEAVY METAL TRANSPORTER"/>
    <property type="match status" value="1"/>
</dbReference>
<dbReference type="Proteomes" id="UP000249248">
    <property type="component" value="Unassembled WGS sequence"/>
</dbReference>
<accession>A0A2W1NL86</accession>
<evidence type="ECO:0000259" key="2">
    <source>
        <dbReference type="Pfam" id="PF13386"/>
    </source>
</evidence>
<name>A0A2W1NL86_9FLAO</name>
<dbReference type="InterPro" id="IPR039447">
    <property type="entry name" value="UreH-like_TM_dom"/>
</dbReference>
<keyword evidence="4" id="KW-1185">Reference proteome</keyword>
<protein>
    <submittedName>
        <fullName evidence="3">Sulfite exporter TauE/SafE family protein</fullName>
    </submittedName>
</protein>
<dbReference type="AlphaFoldDB" id="A0A2W1NL86"/>
<keyword evidence="1" id="KW-0472">Membrane</keyword>
<reference evidence="3 4" key="1">
    <citation type="submission" date="2018-06" db="EMBL/GenBank/DDBJ databases">
        <title>The draft genome sequence of Crocinitomix sp. SM1701.</title>
        <authorList>
            <person name="Zhang X."/>
        </authorList>
    </citation>
    <scope>NUCLEOTIDE SEQUENCE [LARGE SCALE GENOMIC DNA]</scope>
    <source>
        <strain evidence="3 4">SM1701</strain>
    </source>
</reference>
<keyword evidence="1" id="KW-1133">Transmembrane helix</keyword>
<feature type="domain" description="Urease accessory protein UreH-like transmembrane" evidence="2">
    <location>
        <begin position="5"/>
        <end position="200"/>
    </location>
</feature>
<feature type="transmembrane region" description="Helical" evidence="1">
    <location>
        <begin position="67"/>
        <end position="87"/>
    </location>
</feature>
<evidence type="ECO:0000313" key="4">
    <source>
        <dbReference type="Proteomes" id="UP000249248"/>
    </source>
</evidence>